<reference evidence="5 6" key="1">
    <citation type="submission" date="2016-07" db="EMBL/GenBank/DDBJ databases">
        <title>Pervasive Adenine N6-methylation of Active Genes in Fungi.</title>
        <authorList>
            <consortium name="DOE Joint Genome Institute"/>
            <person name="Mondo S.J."/>
            <person name="Dannebaum R.O."/>
            <person name="Kuo R.C."/>
            <person name="Labutti K."/>
            <person name="Haridas S."/>
            <person name="Kuo A."/>
            <person name="Salamov A."/>
            <person name="Ahrendt S.R."/>
            <person name="Lipzen A."/>
            <person name="Sullivan W."/>
            <person name="Andreopoulos W.B."/>
            <person name="Clum A."/>
            <person name="Lindquist E."/>
            <person name="Daum C."/>
            <person name="Ramamoorthy G.K."/>
            <person name="Gryganskyi A."/>
            <person name="Culley D."/>
            <person name="Magnuson J.K."/>
            <person name="James T.Y."/>
            <person name="O'Malley M.A."/>
            <person name="Stajich J.E."/>
            <person name="Spatafora J.W."/>
            <person name="Visel A."/>
            <person name="Grigoriev I.V."/>
        </authorList>
    </citation>
    <scope>NUCLEOTIDE SEQUENCE [LARGE SCALE GENOMIC DNA]</scope>
    <source>
        <strain evidence="5 6">CBS 931.73</strain>
    </source>
</reference>
<dbReference type="Pfam" id="PF00929">
    <property type="entry name" value="RNase_T"/>
    <property type="match status" value="1"/>
</dbReference>
<accession>A0A1Y1YLV0</accession>
<dbReference type="OrthoDB" id="448399at2759"/>
<keyword evidence="6" id="KW-1185">Reference proteome</keyword>
<gene>
    <name evidence="5" type="ORF">K493DRAFT_257690</name>
</gene>
<dbReference type="AlphaFoldDB" id="A0A1Y1YLV0"/>
<evidence type="ECO:0000313" key="6">
    <source>
        <dbReference type="Proteomes" id="UP000193498"/>
    </source>
</evidence>
<evidence type="ECO:0000256" key="3">
    <source>
        <dbReference type="ARBA" id="ARBA00022839"/>
    </source>
</evidence>
<feature type="domain" description="Exonuclease" evidence="4">
    <location>
        <begin position="90"/>
        <end position="275"/>
    </location>
</feature>
<dbReference type="Gene3D" id="3.30.420.10">
    <property type="entry name" value="Ribonuclease H-like superfamily/Ribonuclease H"/>
    <property type="match status" value="1"/>
</dbReference>
<dbReference type="InParanoid" id="A0A1Y1YLV0"/>
<evidence type="ECO:0000256" key="2">
    <source>
        <dbReference type="ARBA" id="ARBA00022801"/>
    </source>
</evidence>
<dbReference type="SUPFAM" id="SSF53098">
    <property type="entry name" value="Ribonuclease H-like"/>
    <property type="match status" value="1"/>
</dbReference>
<dbReference type="InterPro" id="IPR013520">
    <property type="entry name" value="Ribonucl_H"/>
</dbReference>
<keyword evidence="2" id="KW-0378">Hydrolase</keyword>
<keyword evidence="3" id="KW-0269">Exonuclease</keyword>
<organism evidence="5 6">
    <name type="scientific">Basidiobolus meristosporus CBS 931.73</name>
    <dbReference type="NCBI Taxonomy" id="1314790"/>
    <lineage>
        <taxon>Eukaryota</taxon>
        <taxon>Fungi</taxon>
        <taxon>Fungi incertae sedis</taxon>
        <taxon>Zoopagomycota</taxon>
        <taxon>Entomophthoromycotina</taxon>
        <taxon>Basidiobolomycetes</taxon>
        <taxon>Basidiobolales</taxon>
        <taxon>Basidiobolaceae</taxon>
        <taxon>Basidiobolus</taxon>
    </lineage>
</organism>
<dbReference type="SMART" id="SM00479">
    <property type="entry name" value="EXOIII"/>
    <property type="match status" value="1"/>
</dbReference>
<dbReference type="GO" id="GO:0000175">
    <property type="term" value="F:3'-5'-RNA exonuclease activity"/>
    <property type="evidence" value="ECO:0007669"/>
    <property type="project" value="InterPro"/>
</dbReference>
<protein>
    <recommendedName>
        <fullName evidence="4">Exonuclease domain-containing protein</fullName>
    </recommendedName>
</protein>
<evidence type="ECO:0000313" key="5">
    <source>
        <dbReference type="EMBL" id="ORX98987.1"/>
    </source>
</evidence>
<dbReference type="STRING" id="1314790.A0A1Y1YLV0"/>
<dbReference type="FunCoup" id="A0A1Y1YLV0">
    <property type="interactions" value="393"/>
</dbReference>
<evidence type="ECO:0000259" key="4">
    <source>
        <dbReference type="SMART" id="SM00479"/>
    </source>
</evidence>
<proteinExistence type="predicted"/>
<dbReference type="PANTHER" id="PTHR23044">
    <property type="entry name" value="3'-5' EXONUCLEASE ERI1-RELATED"/>
    <property type="match status" value="1"/>
</dbReference>
<name>A0A1Y1YLV0_9FUNG</name>
<comment type="caution">
    <text evidence="5">The sequence shown here is derived from an EMBL/GenBank/DDBJ whole genome shotgun (WGS) entry which is preliminary data.</text>
</comment>
<dbReference type="InterPro" id="IPR051274">
    <property type="entry name" value="3-5_Exoribonuclease"/>
</dbReference>
<dbReference type="PANTHER" id="PTHR23044:SF61">
    <property type="entry name" value="3'-5' EXORIBONUCLEASE 1-RELATED"/>
    <property type="match status" value="1"/>
</dbReference>
<evidence type="ECO:0000256" key="1">
    <source>
        <dbReference type="ARBA" id="ARBA00022722"/>
    </source>
</evidence>
<dbReference type="Proteomes" id="UP000193498">
    <property type="component" value="Unassembled WGS sequence"/>
</dbReference>
<dbReference type="GO" id="GO:0003676">
    <property type="term" value="F:nucleic acid binding"/>
    <property type="evidence" value="ECO:0007669"/>
    <property type="project" value="InterPro"/>
</dbReference>
<keyword evidence="1" id="KW-0540">Nuclease</keyword>
<dbReference type="EMBL" id="MCFE01000104">
    <property type="protein sequence ID" value="ORX98987.1"/>
    <property type="molecule type" value="Genomic_DNA"/>
</dbReference>
<dbReference type="CDD" id="cd06133">
    <property type="entry name" value="ERI-1_3'hExo_like"/>
    <property type="match status" value="1"/>
</dbReference>
<dbReference type="InterPro" id="IPR036397">
    <property type="entry name" value="RNaseH_sf"/>
</dbReference>
<dbReference type="InterPro" id="IPR047201">
    <property type="entry name" value="ERI-1_3'hExo-like"/>
</dbReference>
<sequence length="294" mass="34688">MLETVVKLNPNFGTHVRKNSIVAAKKCEDTLFKYNLHSSPHPSAATNRPRQKYKKTADQTHKKKHFFWPKKKSFLIHPEKYLKNYQPYDYYLCFDVEATCERGKFMEFPNEIIEFPVVLLDGATFRVVDEFHAYVRPTKNPILSQFCIELTGISQCVVDVSPTFEEVLALFGIWLMERGLFIEYSCAFITDGPFDIRDFIEKQCRQSKILRPIYFWQPWIDIRRMFSEYYACERRNIPGMLEKLNMKFRGREHSGIDDARNIGRIAKKMVEDGCTFSANASLMTPYFWKRKMCV</sequence>
<dbReference type="InterPro" id="IPR012337">
    <property type="entry name" value="RNaseH-like_sf"/>
</dbReference>